<accession>A0A816IUN9</accession>
<evidence type="ECO:0000259" key="2">
    <source>
        <dbReference type="Pfam" id="PF05699"/>
    </source>
</evidence>
<sequence length="293" mass="34145">MLQKFLKYWDGMKNVNRMMILAAVLDPRKKMTYPSFCFETLYGKDSTEAKELSDFVLDLLTRMFNEYSSRFKGANSESSQAKQTETVAVQESQDHLDRLKLVVEDFEYLRMDSEYKNLVADSGNEPRDELEMYLKEPVENQKLMMGFEFDILGWWKVHKMKFPVLAEMARDLFAMQVSLLLFFRLLVMQVSSVASESAFSTSGRILEPYRSCLTHYLIEVLILKIALEFGSFFVSVLVLALLFISTLISLEMYSVSSVAFKVHYEQVCFLLKLNKGSFMFYFHHCNCSVDYLF</sequence>
<dbReference type="SUPFAM" id="SSF53098">
    <property type="entry name" value="Ribonuclease H-like"/>
    <property type="match status" value="1"/>
</dbReference>
<keyword evidence="1" id="KW-1133">Transmembrane helix</keyword>
<feature type="domain" description="HAT C-terminal dimerisation" evidence="2">
    <location>
        <begin position="181"/>
        <end position="222"/>
    </location>
</feature>
<dbReference type="PANTHER" id="PTHR23272">
    <property type="entry name" value="BED FINGER-RELATED"/>
    <property type="match status" value="1"/>
</dbReference>
<protein>
    <submittedName>
        <fullName evidence="4">(rape) hypothetical protein</fullName>
    </submittedName>
</protein>
<dbReference type="InterPro" id="IPR025525">
    <property type="entry name" value="hAT-like_transposase_RNase-H"/>
</dbReference>
<organism evidence="4">
    <name type="scientific">Brassica napus</name>
    <name type="common">Rape</name>
    <dbReference type="NCBI Taxonomy" id="3708"/>
    <lineage>
        <taxon>Eukaryota</taxon>
        <taxon>Viridiplantae</taxon>
        <taxon>Streptophyta</taxon>
        <taxon>Embryophyta</taxon>
        <taxon>Tracheophyta</taxon>
        <taxon>Spermatophyta</taxon>
        <taxon>Magnoliopsida</taxon>
        <taxon>eudicotyledons</taxon>
        <taxon>Gunneridae</taxon>
        <taxon>Pentapetalae</taxon>
        <taxon>rosids</taxon>
        <taxon>malvids</taxon>
        <taxon>Brassicales</taxon>
        <taxon>Brassicaceae</taxon>
        <taxon>Brassiceae</taxon>
        <taxon>Brassica</taxon>
    </lineage>
</organism>
<evidence type="ECO:0000256" key="1">
    <source>
        <dbReference type="SAM" id="Phobius"/>
    </source>
</evidence>
<keyword evidence="1" id="KW-0472">Membrane</keyword>
<dbReference type="GO" id="GO:0003677">
    <property type="term" value="F:DNA binding"/>
    <property type="evidence" value="ECO:0007669"/>
    <property type="project" value="InterPro"/>
</dbReference>
<dbReference type="InterPro" id="IPR012337">
    <property type="entry name" value="RNaseH-like_sf"/>
</dbReference>
<evidence type="ECO:0000313" key="4">
    <source>
        <dbReference type="EMBL" id="CAF1719429.1"/>
    </source>
</evidence>
<reference evidence="4" key="1">
    <citation type="submission" date="2021-01" db="EMBL/GenBank/DDBJ databases">
        <authorList>
            <consortium name="Genoscope - CEA"/>
            <person name="William W."/>
        </authorList>
    </citation>
    <scope>NUCLEOTIDE SEQUENCE</scope>
</reference>
<evidence type="ECO:0000259" key="3">
    <source>
        <dbReference type="Pfam" id="PF14372"/>
    </source>
</evidence>
<dbReference type="InterPro" id="IPR008906">
    <property type="entry name" value="HATC_C_dom"/>
</dbReference>
<dbReference type="EMBL" id="HG994373">
    <property type="protein sequence ID" value="CAF1719429.1"/>
    <property type="molecule type" value="Genomic_DNA"/>
</dbReference>
<dbReference type="PANTHER" id="PTHR23272:SF187">
    <property type="entry name" value="AC9 TRANSPOSASE-RELATED"/>
    <property type="match status" value="1"/>
</dbReference>
<feature type="transmembrane region" description="Helical" evidence="1">
    <location>
        <begin position="229"/>
        <end position="250"/>
    </location>
</feature>
<dbReference type="GO" id="GO:0046983">
    <property type="term" value="F:protein dimerization activity"/>
    <property type="evidence" value="ECO:0007669"/>
    <property type="project" value="InterPro"/>
</dbReference>
<proteinExistence type="predicted"/>
<feature type="domain" description="HAT C-terminal dimerisation" evidence="2">
    <location>
        <begin position="129"/>
        <end position="178"/>
    </location>
</feature>
<dbReference type="Proteomes" id="UP001295469">
    <property type="component" value="Chromosome C09"/>
</dbReference>
<gene>
    <name evidence="4" type="ORF">DARMORV10_C09P15370.1</name>
</gene>
<dbReference type="AlphaFoldDB" id="A0A816IUN9"/>
<feature type="domain" description="hAT-like transposase RNase-H fold" evidence="3">
    <location>
        <begin position="1"/>
        <end position="67"/>
    </location>
</feature>
<dbReference type="Pfam" id="PF14372">
    <property type="entry name" value="hAT-like_RNase-H"/>
    <property type="match status" value="1"/>
</dbReference>
<keyword evidence="1" id="KW-0812">Transmembrane</keyword>
<name>A0A816IUN9_BRANA</name>
<dbReference type="Pfam" id="PF05699">
    <property type="entry name" value="Dimer_Tnp_hAT"/>
    <property type="match status" value="2"/>
</dbReference>